<feature type="compositionally biased region" description="Basic and acidic residues" evidence="1">
    <location>
        <begin position="22"/>
        <end position="40"/>
    </location>
</feature>
<proteinExistence type="predicted"/>
<sequence>MDATEGRGEGAGTAEDVTQDAVHAEGRAAAERGEGADKNPHSAGSSEYRRWADGHASVTAPDAVADDLADFA</sequence>
<comment type="caution">
    <text evidence="2">The sequence shown here is derived from an EMBL/GenBank/DDBJ whole genome shotgun (WGS) entry which is preliminary data.</text>
</comment>
<evidence type="ECO:0000313" key="2">
    <source>
        <dbReference type="EMBL" id="MBB5758445.1"/>
    </source>
</evidence>
<dbReference type="Proteomes" id="UP000583454">
    <property type="component" value="Unassembled WGS sequence"/>
</dbReference>
<dbReference type="RefSeq" id="WP_183570896.1">
    <property type="nucleotide sequence ID" value="NZ_JACHOP010000014.1"/>
</dbReference>
<name>A0A840ZN06_9HYPH</name>
<reference evidence="2 3" key="1">
    <citation type="submission" date="2020-08" db="EMBL/GenBank/DDBJ databases">
        <title>Genomic Encyclopedia of Type Strains, Phase IV (KMG-IV): sequencing the most valuable type-strain genomes for metagenomic binning, comparative biology and taxonomic classification.</title>
        <authorList>
            <person name="Goeker M."/>
        </authorList>
    </citation>
    <scope>NUCLEOTIDE SEQUENCE [LARGE SCALE GENOMIC DNA]</scope>
    <source>
        <strain evidence="2 3">DSM 2163</strain>
    </source>
</reference>
<protein>
    <submittedName>
        <fullName evidence="2">Uncharacterized protein</fullName>
    </submittedName>
</protein>
<organism evidence="2 3">
    <name type="scientific">Methylorubrum rhodinum</name>
    <dbReference type="NCBI Taxonomy" id="29428"/>
    <lineage>
        <taxon>Bacteria</taxon>
        <taxon>Pseudomonadati</taxon>
        <taxon>Pseudomonadota</taxon>
        <taxon>Alphaproteobacteria</taxon>
        <taxon>Hyphomicrobiales</taxon>
        <taxon>Methylobacteriaceae</taxon>
        <taxon>Methylorubrum</taxon>
    </lineage>
</organism>
<evidence type="ECO:0000256" key="1">
    <source>
        <dbReference type="SAM" id="MobiDB-lite"/>
    </source>
</evidence>
<evidence type="ECO:0000313" key="3">
    <source>
        <dbReference type="Proteomes" id="UP000583454"/>
    </source>
</evidence>
<gene>
    <name evidence="2" type="ORF">HNR00_003167</name>
</gene>
<keyword evidence="3" id="KW-1185">Reference proteome</keyword>
<accession>A0A840ZN06</accession>
<dbReference type="AlphaFoldDB" id="A0A840ZN06"/>
<feature type="region of interest" description="Disordered" evidence="1">
    <location>
        <begin position="1"/>
        <end position="72"/>
    </location>
</feature>
<dbReference type="EMBL" id="JACHOP010000014">
    <property type="protein sequence ID" value="MBB5758445.1"/>
    <property type="molecule type" value="Genomic_DNA"/>
</dbReference>